<evidence type="ECO:0000256" key="3">
    <source>
        <dbReference type="ARBA" id="ARBA00022692"/>
    </source>
</evidence>
<evidence type="ECO:0000256" key="4">
    <source>
        <dbReference type="ARBA" id="ARBA00022989"/>
    </source>
</evidence>
<dbReference type="Proteomes" id="UP000293172">
    <property type="component" value="Unassembled WGS sequence"/>
</dbReference>
<comment type="subcellular location">
    <subcellularLocation>
        <location evidence="6">Cell membrane</location>
        <topology evidence="6">Multi-pass membrane protein</topology>
    </subcellularLocation>
    <subcellularLocation>
        <location evidence="1">Membrane</location>
    </subcellularLocation>
</comment>
<evidence type="ECO:0000256" key="1">
    <source>
        <dbReference type="ARBA" id="ARBA00004370"/>
    </source>
</evidence>
<dbReference type="EMBL" id="QJUL01000045">
    <property type="protein sequence ID" value="TBU86881.1"/>
    <property type="molecule type" value="Genomic_DNA"/>
</dbReference>
<comment type="similarity">
    <text evidence="2 6">Belongs to the SURF1 family.</text>
</comment>
<dbReference type="PANTHER" id="PTHR23427">
    <property type="entry name" value="SURFEIT LOCUS PROTEIN"/>
    <property type="match status" value="1"/>
</dbReference>
<keyword evidence="4 6" id="KW-1133">Transmembrane helix</keyword>
<keyword evidence="3 6" id="KW-0812">Transmembrane</keyword>
<evidence type="ECO:0000256" key="6">
    <source>
        <dbReference type="RuleBase" id="RU363076"/>
    </source>
</evidence>
<evidence type="ECO:0000313" key="8">
    <source>
        <dbReference type="Proteomes" id="UP000293172"/>
    </source>
</evidence>
<proteinExistence type="inferred from homology"/>
<dbReference type="PROSITE" id="PS50895">
    <property type="entry name" value="SURF1"/>
    <property type="match status" value="1"/>
</dbReference>
<comment type="caution">
    <text evidence="7">The sequence shown here is derived from an EMBL/GenBank/DDBJ whole genome shotgun (WGS) entry which is preliminary data.</text>
</comment>
<dbReference type="AlphaFoldDB" id="A0A4Q9QVU7"/>
<reference evidence="7 8" key="1">
    <citation type="submission" date="2018-06" db="EMBL/GenBank/DDBJ databases">
        <title>Three novel Pseudomonas species isolated from symptomatic oak.</title>
        <authorList>
            <person name="Bueno-Gonzalez V."/>
            <person name="Brady C."/>
        </authorList>
    </citation>
    <scope>NUCLEOTIDE SEQUENCE [LARGE SCALE GENOMIC DNA]</scope>
    <source>
        <strain evidence="7 8">P6B</strain>
    </source>
</reference>
<dbReference type="PANTHER" id="PTHR23427:SF2">
    <property type="entry name" value="SURFEIT LOCUS PROTEIN 1"/>
    <property type="match status" value="1"/>
</dbReference>
<gene>
    <name evidence="7" type="ORF">DNK44_21870</name>
</gene>
<accession>A0A4Q9QVU7</accession>
<keyword evidence="6" id="KW-1003">Cell membrane</keyword>
<dbReference type="RefSeq" id="WP_131199032.1">
    <property type="nucleotide sequence ID" value="NZ_QJUL01000045.1"/>
</dbReference>
<dbReference type="OrthoDB" id="9789940at2"/>
<evidence type="ECO:0000256" key="2">
    <source>
        <dbReference type="ARBA" id="ARBA00007165"/>
    </source>
</evidence>
<comment type="caution">
    <text evidence="6">Lacks conserved residue(s) required for the propagation of feature annotation.</text>
</comment>
<feature type="transmembrane region" description="Helical" evidence="6">
    <location>
        <begin position="227"/>
        <end position="246"/>
    </location>
</feature>
<name>A0A4Q9QVU7_9GAMM</name>
<dbReference type="Pfam" id="PF02104">
    <property type="entry name" value="SURF1"/>
    <property type="match status" value="1"/>
</dbReference>
<organism evidence="7 8">
    <name type="scientific">Phytopseudomonas dryadis</name>
    <dbReference type="NCBI Taxonomy" id="2487520"/>
    <lineage>
        <taxon>Bacteria</taxon>
        <taxon>Pseudomonadati</taxon>
        <taxon>Pseudomonadota</taxon>
        <taxon>Gammaproteobacteria</taxon>
        <taxon>Pseudomonadales</taxon>
        <taxon>Pseudomonadaceae</taxon>
        <taxon>Phytopseudomonas</taxon>
    </lineage>
</organism>
<dbReference type="InterPro" id="IPR045214">
    <property type="entry name" value="Surf1/Surf4"/>
</dbReference>
<evidence type="ECO:0000313" key="7">
    <source>
        <dbReference type="EMBL" id="TBU86881.1"/>
    </source>
</evidence>
<dbReference type="GO" id="GO:0005886">
    <property type="term" value="C:plasma membrane"/>
    <property type="evidence" value="ECO:0007669"/>
    <property type="project" value="UniProtKB-SubCell"/>
</dbReference>
<sequence length="261" mass="29220">MRDSRTLALSSIASVPRRPLFRPGRLPSLLVALLLPSMIGLGFWQLSRAAEKQELIAVHERRMLQAPVTVDALPGIEDPAQLRVRLQGRFDARHTWLLDSRVRDGQAGVEVLQPFHDDLSGRWLLLNRGWVAWPDRRVAPAFGTPETPLSLTASVYLPPGRGLQLQDEREPAAAWPRLIGQVEPARLWAELRRDGLAYEMRLEPGPASLRGGWAVVAMSPQKHTGYAVQWFAMAGALTLLFLYLGVHNAREIRHATCHRHA</sequence>
<protein>
    <recommendedName>
        <fullName evidence="6">SURF1-like protein</fullName>
    </recommendedName>
</protein>
<evidence type="ECO:0000256" key="5">
    <source>
        <dbReference type="ARBA" id="ARBA00023136"/>
    </source>
</evidence>
<keyword evidence="5 6" id="KW-0472">Membrane</keyword>
<dbReference type="InterPro" id="IPR002994">
    <property type="entry name" value="Surf1/Shy1"/>
</dbReference>
<dbReference type="CDD" id="cd06662">
    <property type="entry name" value="SURF1"/>
    <property type="match status" value="1"/>
</dbReference>